<feature type="region of interest" description="Disordered" evidence="1">
    <location>
        <begin position="39"/>
        <end position="59"/>
    </location>
</feature>
<evidence type="ECO:0008006" key="4">
    <source>
        <dbReference type="Google" id="ProtNLM"/>
    </source>
</evidence>
<dbReference type="Proteomes" id="UP000028700">
    <property type="component" value="Unassembled WGS sequence"/>
</dbReference>
<dbReference type="RefSeq" id="WP_051907111.1">
    <property type="nucleotide sequence ID" value="NZ_BBJM01000001.1"/>
</dbReference>
<proteinExistence type="predicted"/>
<feature type="compositionally biased region" description="Basic residues" evidence="1">
    <location>
        <begin position="48"/>
        <end position="59"/>
    </location>
</feature>
<evidence type="ECO:0000313" key="2">
    <source>
        <dbReference type="EMBL" id="GAK46955.1"/>
    </source>
</evidence>
<accession>A0A081BFY7</accession>
<evidence type="ECO:0000313" key="3">
    <source>
        <dbReference type="Proteomes" id="UP000028700"/>
    </source>
</evidence>
<name>A0A081BFY7_9LACO</name>
<reference evidence="2" key="1">
    <citation type="journal article" date="2014" name="Genome Announc.">
        <title>Draft Genome Sequence of Lactobacillus oryzae Strain SG293T.</title>
        <authorList>
            <person name="Tanizawa Y."/>
            <person name="Fujisawa T."/>
            <person name="Mochizuki T."/>
            <person name="Kaminuma E."/>
            <person name="Nakamura Y."/>
            <person name="Tohno M."/>
        </authorList>
    </citation>
    <scope>NUCLEOTIDE SEQUENCE [LARGE SCALE GENOMIC DNA]</scope>
    <source>
        <strain evidence="2">SG293</strain>
    </source>
</reference>
<dbReference type="InterPro" id="IPR021402">
    <property type="entry name" value="DUF3042"/>
</dbReference>
<comment type="caution">
    <text evidence="2">The sequence shown here is derived from an EMBL/GenBank/DDBJ whole genome shotgun (WGS) entry which is preliminary data.</text>
</comment>
<evidence type="ECO:0000256" key="1">
    <source>
        <dbReference type="SAM" id="MobiDB-lite"/>
    </source>
</evidence>
<dbReference type="STRING" id="1291743.LOSG293_010540"/>
<gene>
    <name evidence="2" type="ORF">LOSG293_010540</name>
</gene>
<dbReference type="AlphaFoldDB" id="A0A081BFY7"/>
<protein>
    <recommendedName>
        <fullName evidence="4">DUF3042 domain-containing protein</fullName>
    </recommendedName>
</protein>
<dbReference type="EMBL" id="BBJM01000001">
    <property type="protein sequence ID" value="GAK46955.1"/>
    <property type="molecule type" value="Genomic_DNA"/>
</dbReference>
<dbReference type="eggNOG" id="ENOG5033E1E">
    <property type="taxonomic scope" value="Bacteria"/>
</dbReference>
<dbReference type="Pfam" id="PF11240">
    <property type="entry name" value="DUF3042"/>
    <property type="match status" value="1"/>
</dbReference>
<organism evidence="2 3">
    <name type="scientific">Secundilactobacillus oryzae JCM 18671</name>
    <dbReference type="NCBI Taxonomy" id="1291743"/>
    <lineage>
        <taxon>Bacteria</taxon>
        <taxon>Bacillati</taxon>
        <taxon>Bacillota</taxon>
        <taxon>Bacilli</taxon>
        <taxon>Lactobacillales</taxon>
        <taxon>Lactobacillaceae</taxon>
        <taxon>Secundilactobacillus</taxon>
    </lineage>
</organism>
<keyword evidence="3" id="KW-1185">Reference proteome</keyword>
<sequence length="59" mass="6522">MMKNFTKGFLFGAVATIGAVAGALVSFKKAVVEPIEQEEQRFEDNRKKAMRKGRSAHHG</sequence>